<dbReference type="SMART" id="SM00892">
    <property type="entry name" value="Endonuclease_NS"/>
    <property type="match status" value="1"/>
</dbReference>
<accession>A0ABS9X4R1</accession>
<evidence type="ECO:0000256" key="2">
    <source>
        <dbReference type="ARBA" id="ARBA00010052"/>
    </source>
</evidence>
<evidence type="ECO:0000256" key="7">
    <source>
        <dbReference type="ARBA" id="ARBA00022842"/>
    </source>
</evidence>
<dbReference type="PANTHER" id="PTHR13966:SF5">
    <property type="entry name" value="ENDONUCLEASE G, MITOCHONDRIAL"/>
    <property type="match status" value="1"/>
</dbReference>
<keyword evidence="4 8" id="KW-0479">Metal-binding</keyword>
<dbReference type="RefSeq" id="WP_242286455.1">
    <property type="nucleotide sequence ID" value="NZ_JAKKSL010000002.1"/>
</dbReference>
<evidence type="ECO:0000256" key="8">
    <source>
        <dbReference type="RuleBase" id="RU366055"/>
    </source>
</evidence>
<keyword evidence="6 8" id="KW-0378">Hydrolase</keyword>
<dbReference type="SMART" id="SM00477">
    <property type="entry name" value="NUC"/>
    <property type="match status" value="1"/>
</dbReference>
<feature type="chain" id="PRO_5045405060" description="Endonuclease" evidence="9">
    <location>
        <begin position="19"/>
        <end position="244"/>
    </location>
</feature>
<dbReference type="EMBL" id="JAKKSL010000002">
    <property type="protein sequence ID" value="MCI2284027.1"/>
    <property type="molecule type" value="Genomic_DNA"/>
</dbReference>
<keyword evidence="9" id="KW-0732">Signal</keyword>
<dbReference type="EC" id="3.1.30.-" evidence="8"/>
<feature type="domain" description="DNA/RNA non-specific endonuclease/pyrophosphatase/phosphodiesterase" evidence="11">
    <location>
        <begin position="41"/>
        <end position="233"/>
    </location>
</feature>
<protein>
    <recommendedName>
        <fullName evidence="8">Endonuclease</fullName>
        <ecNumber evidence="8">3.1.30.-</ecNumber>
    </recommendedName>
</protein>
<keyword evidence="5 8" id="KW-0255">Endonuclease</keyword>
<comment type="cofactor">
    <cofactor evidence="1 8">
        <name>Mg(2+)</name>
        <dbReference type="ChEBI" id="CHEBI:18420"/>
    </cofactor>
</comment>
<feature type="signal peptide" evidence="9">
    <location>
        <begin position="1"/>
        <end position="18"/>
    </location>
</feature>
<dbReference type="InterPro" id="IPR018524">
    <property type="entry name" value="DNA/RNA_endonuclease_AS"/>
</dbReference>
<comment type="similarity">
    <text evidence="2 8">Belongs to the DNA/RNA non-specific endonuclease family.</text>
</comment>
<dbReference type="SUPFAM" id="SSF54060">
    <property type="entry name" value="His-Me finger endonucleases"/>
    <property type="match status" value="1"/>
</dbReference>
<evidence type="ECO:0000256" key="5">
    <source>
        <dbReference type="ARBA" id="ARBA00022759"/>
    </source>
</evidence>
<feature type="domain" description="ENPP1-3/EXOG-like endonuclease/phosphodiesterase" evidence="10">
    <location>
        <begin position="42"/>
        <end position="239"/>
    </location>
</feature>
<organism evidence="12 13">
    <name type="scientific">Colwellia maritima</name>
    <dbReference type="NCBI Taxonomy" id="2912588"/>
    <lineage>
        <taxon>Bacteria</taxon>
        <taxon>Pseudomonadati</taxon>
        <taxon>Pseudomonadota</taxon>
        <taxon>Gammaproteobacteria</taxon>
        <taxon>Alteromonadales</taxon>
        <taxon>Colwelliaceae</taxon>
        <taxon>Colwellia</taxon>
    </lineage>
</organism>
<evidence type="ECO:0000313" key="13">
    <source>
        <dbReference type="Proteomes" id="UP001139646"/>
    </source>
</evidence>
<name>A0ABS9X4R1_9GAMM</name>
<dbReference type="InterPro" id="IPR044925">
    <property type="entry name" value="His-Me_finger_sf"/>
</dbReference>
<keyword evidence="7" id="KW-0460">Magnesium</keyword>
<gene>
    <name evidence="12" type="ORF">L3081_12235</name>
</gene>
<sequence>MKKLVLLPLTLCSALVNAEIRSVSCPLGCPSLNIINNDVVFNHTYVLSNNPKTKFADWVAYEVNVTNFGDSPGRNWGNDILIDDDESLEESDYKGAFKKLKTDRGHQAPLASFSGHKNWTELNYLSNITPQKSALNQGSWVALEIAVRNAVSFRNSLYVITGTLYLEDKEPLPGADESHTIPSAYFKIIYDLKGNSASFLFDQDLPRNTKYCQQMIKNKELNGIISYTMPSFSDSTKILKRLGC</sequence>
<evidence type="ECO:0000256" key="6">
    <source>
        <dbReference type="ARBA" id="ARBA00022801"/>
    </source>
</evidence>
<evidence type="ECO:0000256" key="9">
    <source>
        <dbReference type="SAM" id="SignalP"/>
    </source>
</evidence>
<keyword evidence="3 8" id="KW-0540">Nuclease</keyword>
<evidence type="ECO:0000259" key="11">
    <source>
        <dbReference type="SMART" id="SM00892"/>
    </source>
</evidence>
<evidence type="ECO:0000256" key="4">
    <source>
        <dbReference type="ARBA" id="ARBA00022723"/>
    </source>
</evidence>
<evidence type="ECO:0000256" key="3">
    <source>
        <dbReference type="ARBA" id="ARBA00022722"/>
    </source>
</evidence>
<evidence type="ECO:0000259" key="10">
    <source>
        <dbReference type="SMART" id="SM00477"/>
    </source>
</evidence>
<dbReference type="InterPro" id="IPR044929">
    <property type="entry name" value="DNA/RNA_non-sp_Endonuclease_sf"/>
</dbReference>
<proteinExistence type="inferred from homology"/>
<dbReference type="Pfam" id="PF01223">
    <property type="entry name" value="Endonuclease_NS"/>
    <property type="match status" value="1"/>
</dbReference>
<keyword evidence="13" id="KW-1185">Reference proteome</keyword>
<dbReference type="PROSITE" id="PS01070">
    <property type="entry name" value="NUCLEASE_NON_SPEC"/>
    <property type="match status" value="1"/>
</dbReference>
<dbReference type="Gene3D" id="3.40.570.10">
    <property type="entry name" value="Extracellular Endonuclease, subunit A"/>
    <property type="match status" value="1"/>
</dbReference>
<evidence type="ECO:0000256" key="1">
    <source>
        <dbReference type="ARBA" id="ARBA00001946"/>
    </source>
</evidence>
<dbReference type="InterPro" id="IPR020821">
    <property type="entry name" value="ENPP1-3/EXOG-like_nuc-like"/>
</dbReference>
<comment type="caution">
    <text evidence="12">The sequence shown here is derived from an EMBL/GenBank/DDBJ whole genome shotgun (WGS) entry which is preliminary data.</text>
</comment>
<dbReference type="InterPro" id="IPR040255">
    <property type="entry name" value="Non-specific_endonuclease"/>
</dbReference>
<evidence type="ECO:0000313" key="12">
    <source>
        <dbReference type="EMBL" id="MCI2284027.1"/>
    </source>
</evidence>
<dbReference type="GO" id="GO:0004519">
    <property type="term" value="F:endonuclease activity"/>
    <property type="evidence" value="ECO:0007669"/>
    <property type="project" value="UniProtKB-KW"/>
</dbReference>
<dbReference type="PANTHER" id="PTHR13966">
    <property type="entry name" value="ENDONUCLEASE RELATED"/>
    <property type="match status" value="1"/>
</dbReference>
<dbReference type="Proteomes" id="UP001139646">
    <property type="component" value="Unassembled WGS sequence"/>
</dbReference>
<reference evidence="12" key="1">
    <citation type="submission" date="2022-01" db="EMBL/GenBank/DDBJ databases">
        <title>Colwellia maritima, isolated from seawater.</title>
        <authorList>
            <person name="Kristyanto S."/>
            <person name="Jung J."/>
            <person name="Jeon C.O."/>
        </authorList>
    </citation>
    <scope>NUCLEOTIDE SEQUENCE</scope>
    <source>
        <strain evidence="12">MSW7</strain>
    </source>
</reference>
<dbReference type="InterPro" id="IPR001604">
    <property type="entry name" value="Endo_G_ENPP1-like_dom"/>
</dbReference>